<protein>
    <submittedName>
        <fullName evidence="1">Uncharacterized protein</fullName>
    </submittedName>
</protein>
<reference evidence="1 2" key="1">
    <citation type="submission" date="2019-08" db="EMBL/GenBank/DDBJ databases">
        <authorList>
            <person name="Chang H.C."/>
            <person name="Mun S.Y."/>
        </authorList>
    </citation>
    <scope>NUCLEOTIDE SEQUENCE [LARGE SCALE GENOMIC DNA]</scope>
    <source>
        <strain evidence="1 2">SK</strain>
    </source>
</reference>
<gene>
    <name evidence="1" type="ORF">FY536_02570</name>
</gene>
<dbReference type="RefSeq" id="WP_006845944.1">
    <property type="nucleotide sequence ID" value="NZ_CP026847.1"/>
</dbReference>
<dbReference type="EMBL" id="CP043431">
    <property type="protein sequence ID" value="QNT64226.1"/>
    <property type="molecule type" value="Genomic_DNA"/>
</dbReference>
<keyword evidence="2" id="KW-1185">Reference proteome</keyword>
<dbReference type="AlphaFoldDB" id="A0A7H1ML90"/>
<name>A0A7H1ML90_9LACO</name>
<dbReference type="Proteomes" id="UP000516446">
    <property type="component" value="Chromosome"/>
</dbReference>
<evidence type="ECO:0000313" key="1">
    <source>
        <dbReference type="EMBL" id="QNT64226.1"/>
    </source>
</evidence>
<proteinExistence type="predicted"/>
<sequence length="155" mass="18420">MKIEEAEKEETKIKDNDITLADILNKLTNENIVNDTEYSEKIFNIEEGCKDENGNLKSYFSWKDDADNKNDHMYTQKFHLKNYIEDKLNNGYSATEKFNTKCFGRIKNCALRIYIMEIVYDMSPEYLGAYNKIINEYYGNSNRNNRKKPKFIFDK</sequence>
<organism evidence="1 2">
    <name type="scientific">Weissella koreensis</name>
    <dbReference type="NCBI Taxonomy" id="165096"/>
    <lineage>
        <taxon>Bacteria</taxon>
        <taxon>Bacillati</taxon>
        <taxon>Bacillota</taxon>
        <taxon>Bacilli</taxon>
        <taxon>Lactobacillales</taxon>
        <taxon>Lactobacillaceae</taxon>
        <taxon>Weissella</taxon>
    </lineage>
</organism>
<evidence type="ECO:0000313" key="2">
    <source>
        <dbReference type="Proteomes" id="UP000516446"/>
    </source>
</evidence>
<accession>A0A7H1ML90</accession>